<organism evidence="1 2">
    <name type="scientific">Neisseria musculi</name>
    <dbReference type="NCBI Taxonomy" id="1815583"/>
    <lineage>
        <taxon>Bacteria</taxon>
        <taxon>Pseudomonadati</taxon>
        <taxon>Pseudomonadota</taxon>
        <taxon>Betaproteobacteria</taxon>
        <taxon>Neisseriales</taxon>
        <taxon>Neisseriaceae</taxon>
        <taxon>Neisseria</taxon>
    </lineage>
</organism>
<dbReference type="Proteomes" id="UP000516412">
    <property type="component" value="Chromosome"/>
</dbReference>
<dbReference type="EMBL" id="CP060414">
    <property type="protein sequence ID" value="QNT58457.2"/>
    <property type="molecule type" value="Genomic_DNA"/>
</dbReference>
<evidence type="ECO:0000313" key="1">
    <source>
        <dbReference type="EMBL" id="QNT58457.2"/>
    </source>
</evidence>
<gene>
    <name evidence="1" type="primary">proB</name>
    <name evidence="1" type="ORF">H7A79_2064</name>
</gene>
<keyword evidence="2" id="KW-1185">Reference proteome</keyword>
<protein>
    <submittedName>
        <fullName evidence="1">Glutamate 5-kinase</fullName>
    </submittedName>
</protein>
<name>A0ACD0ZJY9_9NEIS</name>
<accession>A0ACD0ZJY9</accession>
<proteinExistence type="predicted"/>
<evidence type="ECO:0000313" key="2">
    <source>
        <dbReference type="Proteomes" id="UP000516412"/>
    </source>
</evidence>
<sequence length="393" mass="42034">MLFRRPDKRPSETPLKETLMQIENLSQAGLVVVKVGSSLVTAEGRGIDQAALNLWAAQIAALKQSRVKVVLVSSGAIAEGIKRLGWPGRPKALNELQAAAAVGQMGIAQAYESAFRPHNIHTAQILLTHEDLSNRTRYLNARSTLLTLLEKGIVPIINENDTVTTDEIKLGDNDTLGALVTNLVDADALVILTDQQGLYDSDPRKNPQARFISRIAADHPDLESMAGGAGSGVGTGGMYTKVLAAKRAALSGAATVVVSGREPDVLLRLHGGESLGTLFTSSRSRVAARKQWLLGHVQTAGSLEIDSGAEAALVRNHRSLLPVGCVQVKGCFHRGELVAVLNAEGREIARGLVNYGSAEIGKILKTPSEQIAAKLGYINEEELIHRDNMVLHR</sequence>
<reference evidence="1" key="1">
    <citation type="submission" date="2024-06" db="EMBL/GenBank/DDBJ databases">
        <title>Complete Genome Sequence of mouse commensal type strain Neisseria musculi.</title>
        <authorList>
            <person name="Thapa E."/>
            <person name="Aluvathingal J."/>
            <person name="Nadendla S."/>
            <person name="Mehta A."/>
            <person name="Tettelin H."/>
            <person name="Weyand N.J."/>
        </authorList>
    </citation>
    <scope>NUCLEOTIDE SEQUENCE</scope>
    <source>
        <strain evidence="1">NW831</strain>
    </source>
</reference>